<dbReference type="AlphaFoldDB" id="A0AAD8MJD9"/>
<name>A0AAD8MJD9_9APIA</name>
<dbReference type="InterPro" id="IPR001810">
    <property type="entry name" value="F-box_dom"/>
</dbReference>
<comment type="caution">
    <text evidence="3">The sequence shown here is derived from an EMBL/GenBank/DDBJ whole genome shotgun (WGS) entry which is preliminary data.</text>
</comment>
<dbReference type="Proteomes" id="UP001237642">
    <property type="component" value="Unassembled WGS sequence"/>
</dbReference>
<accession>A0AAD8MJD9</accession>
<dbReference type="EMBL" id="JAUIZM010000007">
    <property type="protein sequence ID" value="KAK1375541.1"/>
    <property type="molecule type" value="Genomic_DNA"/>
</dbReference>
<dbReference type="Pfam" id="PF12937">
    <property type="entry name" value="F-box-like"/>
    <property type="match status" value="1"/>
</dbReference>
<proteinExistence type="predicted"/>
<dbReference type="InterPro" id="IPR032675">
    <property type="entry name" value="LRR_dom_sf"/>
</dbReference>
<dbReference type="Gene3D" id="3.80.10.10">
    <property type="entry name" value="Ribonuclease Inhibitor"/>
    <property type="match status" value="1"/>
</dbReference>
<evidence type="ECO:0000313" key="4">
    <source>
        <dbReference type="Proteomes" id="UP001237642"/>
    </source>
</evidence>
<reference evidence="3" key="1">
    <citation type="submission" date="2023-02" db="EMBL/GenBank/DDBJ databases">
        <title>Genome of toxic invasive species Heracleum sosnowskyi carries increased number of genes despite the absence of recent whole-genome duplications.</title>
        <authorList>
            <person name="Schelkunov M."/>
            <person name="Shtratnikova V."/>
            <person name="Makarenko M."/>
            <person name="Klepikova A."/>
            <person name="Omelchenko D."/>
            <person name="Novikova G."/>
            <person name="Obukhova E."/>
            <person name="Bogdanov V."/>
            <person name="Penin A."/>
            <person name="Logacheva M."/>
        </authorList>
    </citation>
    <scope>NUCLEOTIDE SEQUENCE</scope>
    <source>
        <strain evidence="3">Hsosn_3</strain>
        <tissue evidence="3">Leaf</tissue>
    </source>
</reference>
<evidence type="ECO:0000313" key="3">
    <source>
        <dbReference type="EMBL" id="KAK1375541.1"/>
    </source>
</evidence>
<dbReference type="PANTHER" id="PTHR38926:SF80">
    <property type="entry name" value="F-BOX DOMAIN, LEUCINE-RICH REPEAT DOMAIN SUPERFAMILY"/>
    <property type="match status" value="1"/>
</dbReference>
<dbReference type="CDD" id="cd22164">
    <property type="entry name" value="F-box_AtSKIP19-like"/>
    <property type="match status" value="1"/>
</dbReference>
<protein>
    <submittedName>
        <fullName evidence="3">F-box/LRR-repeat protein 23</fullName>
    </submittedName>
</protein>
<dbReference type="InterPro" id="IPR036047">
    <property type="entry name" value="F-box-like_dom_sf"/>
</dbReference>
<dbReference type="SUPFAM" id="SSF52047">
    <property type="entry name" value="RNI-like"/>
    <property type="match status" value="1"/>
</dbReference>
<evidence type="ECO:0000259" key="2">
    <source>
        <dbReference type="PROSITE" id="PS50181"/>
    </source>
</evidence>
<evidence type="ECO:0000256" key="1">
    <source>
        <dbReference type="SAM" id="MobiDB-lite"/>
    </source>
</evidence>
<sequence>MPRQRNLSKESKARKKRKHSENHGWPELADDETETNKNPKPRKKRKHVEKPNWLLLPYDITINIIRRLGAVQILLNVQQVCTTWHKITKDQTLWTVINMHHNYPQYKRYKRRDLDRICMNAVDRSQGQLNGVCIQFLATPELMKYIAKRSSQLSLLRLVHCHYSIRKEYSWRNFFKKVPLLKELSLKFSSVTEEAIVEASCHCPMLTTIKIRVSDNSRCPCLDVVLATAMRMTQLRHLQLSGYVICRKHLEIIVSSGCTHLETLDLTACVSGGKFYLAEDFEFNLDFADDVAVEIYDPLMTLLSGADFVGASEF</sequence>
<dbReference type="Gene3D" id="1.20.1280.50">
    <property type="match status" value="1"/>
</dbReference>
<feature type="region of interest" description="Disordered" evidence="1">
    <location>
        <begin position="1"/>
        <end position="47"/>
    </location>
</feature>
<keyword evidence="4" id="KW-1185">Reference proteome</keyword>
<dbReference type="PROSITE" id="PS50181">
    <property type="entry name" value="FBOX"/>
    <property type="match status" value="1"/>
</dbReference>
<dbReference type="SUPFAM" id="SSF81383">
    <property type="entry name" value="F-box domain"/>
    <property type="match status" value="1"/>
</dbReference>
<organism evidence="3 4">
    <name type="scientific">Heracleum sosnowskyi</name>
    <dbReference type="NCBI Taxonomy" id="360622"/>
    <lineage>
        <taxon>Eukaryota</taxon>
        <taxon>Viridiplantae</taxon>
        <taxon>Streptophyta</taxon>
        <taxon>Embryophyta</taxon>
        <taxon>Tracheophyta</taxon>
        <taxon>Spermatophyta</taxon>
        <taxon>Magnoliopsida</taxon>
        <taxon>eudicotyledons</taxon>
        <taxon>Gunneridae</taxon>
        <taxon>Pentapetalae</taxon>
        <taxon>asterids</taxon>
        <taxon>campanulids</taxon>
        <taxon>Apiales</taxon>
        <taxon>Apiaceae</taxon>
        <taxon>Apioideae</taxon>
        <taxon>apioid superclade</taxon>
        <taxon>Tordylieae</taxon>
        <taxon>Tordyliinae</taxon>
        <taxon>Heracleum</taxon>
    </lineage>
</organism>
<feature type="domain" description="F-box" evidence="2">
    <location>
        <begin position="50"/>
        <end position="97"/>
    </location>
</feature>
<gene>
    <name evidence="3" type="ORF">POM88_031734</name>
</gene>
<reference evidence="3" key="2">
    <citation type="submission" date="2023-05" db="EMBL/GenBank/DDBJ databases">
        <authorList>
            <person name="Schelkunov M.I."/>
        </authorList>
    </citation>
    <scope>NUCLEOTIDE SEQUENCE</scope>
    <source>
        <strain evidence="3">Hsosn_3</strain>
        <tissue evidence="3">Leaf</tissue>
    </source>
</reference>
<dbReference type="PANTHER" id="PTHR38926">
    <property type="entry name" value="F-BOX DOMAIN CONTAINING PROTEIN, EXPRESSED"/>
    <property type="match status" value="1"/>
</dbReference>